<feature type="compositionally biased region" description="Basic and acidic residues" evidence="5">
    <location>
        <begin position="1"/>
        <end position="19"/>
    </location>
</feature>
<keyword evidence="8" id="KW-1185">Reference proteome</keyword>
<dbReference type="Pfam" id="PF09763">
    <property type="entry name" value="Sec3_CC"/>
    <property type="match status" value="1"/>
</dbReference>
<dbReference type="GO" id="GO:0000145">
    <property type="term" value="C:exocyst"/>
    <property type="evidence" value="ECO:0007669"/>
    <property type="project" value="InterPro"/>
</dbReference>
<comment type="similarity">
    <text evidence="1">Belongs to the SEC3 family.</text>
</comment>
<feature type="compositionally biased region" description="Basic and acidic residues" evidence="5">
    <location>
        <begin position="790"/>
        <end position="799"/>
    </location>
</feature>
<feature type="compositionally biased region" description="Polar residues" evidence="5">
    <location>
        <begin position="512"/>
        <end position="521"/>
    </location>
</feature>
<dbReference type="OrthoDB" id="27109at2759"/>
<dbReference type="Pfam" id="PF15277">
    <property type="entry name" value="Sec3-PIP2_bind"/>
    <property type="match status" value="1"/>
</dbReference>
<dbReference type="GO" id="GO:0005886">
    <property type="term" value="C:plasma membrane"/>
    <property type="evidence" value="ECO:0007669"/>
    <property type="project" value="TreeGrafter"/>
</dbReference>
<dbReference type="GO" id="GO:0005546">
    <property type="term" value="F:phosphatidylinositol-4,5-bisphosphate binding"/>
    <property type="evidence" value="ECO:0007669"/>
    <property type="project" value="TreeGrafter"/>
</dbReference>
<dbReference type="InterPro" id="IPR028258">
    <property type="entry name" value="Sec3-PIP2_bind"/>
</dbReference>
<dbReference type="Pfam" id="PF20654">
    <property type="entry name" value="Sec3_C-term"/>
    <property type="match status" value="1"/>
</dbReference>
<keyword evidence="2" id="KW-0813">Transport</keyword>
<evidence type="ECO:0000256" key="4">
    <source>
        <dbReference type="ARBA" id="ARBA00023054"/>
    </source>
</evidence>
<evidence type="ECO:0000256" key="3">
    <source>
        <dbReference type="ARBA" id="ARBA00022483"/>
    </source>
</evidence>
<feature type="compositionally biased region" description="Basic and acidic residues" evidence="5">
    <location>
        <begin position="522"/>
        <end position="531"/>
    </location>
</feature>
<feature type="region of interest" description="Disordered" evidence="5">
    <location>
        <begin position="455"/>
        <end position="663"/>
    </location>
</feature>
<feature type="compositionally biased region" description="Basic and acidic residues" evidence="5">
    <location>
        <begin position="290"/>
        <end position="340"/>
    </location>
</feature>
<dbReference type="RefSeq" id="XP_033393309.1">
    <property type="nucleotide sequence ID" value="XM_033539358.1"/>
</dbReference>
<gene>
    <name evidence="7" type="ORF">K452DRAFT_278230</name>
</gene>
<feature type="compositionally biased region" description="Polar residues" evidence="5">
    <location>
        <begin position="647"/>
        <end position="656"/>
    </location>
</feature>
<feature type="region of interest" description="Disordered" evidence="5">
    <location>
        <begin position="1"/>
        <end position="36"/>
    </location>
</feature>
<evidence type="ECO:0000256" key="1">
    <source>
        <dbReference type="ARBA" id="ARBA00006518"/>
    </source>
</evidence>
<dbReference type="GO" id="GO:0006893">
    <property type="term" value="P:Golgi to plasma membrane transport"/>
    <property type="evidence" value="ECO:0007669"/>
    <property type="project" value="TreeGrafter"/>
</dbReference>
<dbReference type="GO" id="GO:0006887">
    <property type="term" value="P:exocytosis"/>
    <property type="evidence" value="ECO:0007669"/>
    <property type="project" value="UniProtKB-KW"/>
</dbReference>
<dbReference type="InterPro" id="IPR019160">
    <property type="entry name" value="Sec3_CC"/>
</dbReference>
<evidence type="ECO:0000256" key="5">
    <source>
        <dbReference type="SAM" id="MobiDB-lite"/>
    </source>
</evidence>
<dbReference type="InterPro" id="IPR048628">
    <property type="entry name" value="Sec3_C"/>
</dbReference>
<feature type="region of interest" description="Disordered" evidence="5">
    <location>
        <begin position="724"/>
        <end position="762"/>
    </location>
</feature>
<proteinExistence type="inferred from homology"/>
<reference evidence="7" key="1">
    <citation type="journal article" date="2020" name="Stud. Mycol.">
        <title>101 Dothideomycetes genomes: a test case for predicting lifestyles and emergence of pathogens.</title>
        <authorList>
            <person name="Haridas S."/>
            <person name="Albert R."/>
            <person name="Binder M."/>
            <person name="Bloem J."/>
            <person name="Labutti K."/>
            <person name="Salamov A."/>
            <person name="Andreopoulos B."/>
            <person name="Baker S."/>
            <person name="Barry K."/>
            <person name="Bills G."/>
            <person name="Bluhm B."/>
            <person name="Cannon C."/>
            <person name="Castanera R."/>
            <person name="Culley D."/>
            <person name="Daum C."/>
            <person name="Ezra D."/>
            <person name="Gonzalez J."/>
            <person name="Henrissat B."/>
            <person name="Kuo A."/>
            <person name="Liang C."/>
            <person name="Lipzen A."/>
            <person name="Lutzoni F."/>
            <person name="Magnuson J."/>
            <person name="Mondo S."/>
            <person name="Nolan M."/>
            <person name="Ohm R."/>
            <person name="Pangilinan J."/>
            <person name="Park H.-J."/>
            <person name="Ramirez L."/>
            <person name="Alfaro M."/>
            <person name="Sun H."/>
            <person name="Tritt A."/>
            <person name="Yoshinaga Y."/>
            <person name="Zwiers L.-H."/>
            <person name="Turgeon B."/>
            <person name="Goodwin S."/>
            <person name="Spatafora J."/>
            <person name="Crous P."/>
            <person name="Grigoriev I."/>
        </authorList>
    </citation>
    <scope>NUCLEOTIDE SEQUENCE</scope>
    <source>
        <strain evidence="7">CBS 121167</strain>
    </source>
</reference>
<dbReference type="Gene3D" id="2.30.29.90">
    <property type="match status" value="1"/>
</dbReference>
<evidence type="ECO:0000259" key="6">
    <source>
        <dbReference type="SMART" id="SM01313"/>
    </source>
</evidence>
<dbReference type="Proteomes" id="UP000799438">
    <property type="component" value="Unassembled WGS sequence"/>
</dbReference>
<dbReference type="EMBL" id="ML995501">
    <property type="protein sequence ID" value="KAF2137594.1"/>
    <property type="molecule type" value="Genomic_DNA"/>
</dbReference>
<feature type="compositionally biased region" description="Polar residues" evidence="5">
    <location>
        <begin position="345"/>
        <end position="372"/>
    </location>
</feature>
<sequence>MNGSHDRANGPRASDDSRHARAPAQGSSRAEKYEDEKRRIMESCFSKMDPNGALSESYITHLRVTEDAAYPQTPPPPSSPPQNKKPRVVIIAVRSSGRVRIHKGRENANGSFSIGKTWNLEDLSAIETFAHASPKSQEDAQRKEWAGAVGFVVTIAKPYYWQANSPKEKDFFINSLIKIYGKYTSGKAPQLIGFSSREADQVLRPAGPPSGRQPVSPGPPSARNPPSPARPPPSRSGASPGAPPLPGHEPRPLQPRSRPGTAGEDRPGQPRPPPSRGRDPMPTDRMPMPPDRDARRPRPSQEREMRKAPSREQMRGRPSYDRERSDRSDRSDRPSHDHARPLPPSLSTAHLTPKSSHSEFRPTSPNGSSTSRGRGPPPLMTNMASPGKPRPFPASPISRPEFPASPSIRGQDPSSPIIRDIPKSPIVRGQDFPSSPLVRAQDVPASPLVKPEVASIVTDVPPSPISRSEYPASPVSREDEGPGLAGSGLASSTMNRWGPNGANREPSPHSLRPSTATSTLSTEEKPIEAPVRKRPPMLAPQAKYDDLPAPLRSPRAPPKAGSPLPSPTPSPGLPPALSPRLPPVAVPEPTPAPPTPLEPEVKEPEVKREEPAPATPVEKPQEPFETPLATPPVAPVDATPPEKSPSQDDSPATSVSEEARPAAALMLMKKNNNQKKMGDILRRAANTYGAFKPRTGGAAERFKAANQEPTGEAAEGITAVFNAPSLARKNTDDSMIPETPVEMEGKPEEAEVPSLKVSEPVSAPTPAVEDVVAQAVAAEAGTLEVNQEAARSKSPDDIRRQRRRSNTQAKYLASLGLDPSVLDSRGLEIEAVFSDFGWARGGMQPKKLDAFEAELKREIARVEAGSWLSQQEHNDDRIDAVEKLLDKVIGECDELEGLLTLYNVELSSLNDDIAFIEAQSQGLQVQTANQKLLHGELKSLVDTISIDTRHLEPLKRAQIGKIEGLEAIESSLLLLYKAMITIDPSLRQGVHSSLIDGAGGMGSTELGNMRALQEKKESYLQESATFLARLKQHMDMTFGAAMLAARDAMNRAGSDTKLDPALHDVARNALWQYSPLLLFAKEIDLYTWDALLKMYQGRARHLYQDEFRDNAIAWKRMARSSTGEEQELLFTSQEKDTESLSVHGAARKLTVKRSQGLAGKFKSAADKATKLQGGTLYHYESFAGALDEMTPLVFTEQNFVVEFFHASSIENMDFADAVTSARPQSRRGGNLFARKMFEPDRALAKRVAEVMDDIFAFWPQELQNLVEWVVRNDPLQGIGILCALDRKLIELEETNQDFLTRTLQALHTRLTGLFNRFVDTQISAIEDTKVKIKKRKGVIAFIKTFPHFSAAIENMLPAYDDPERLEVRTMVDDAYQKINKAMFESLKVIAKESPAAVAAQAPGVSGAGADPEDKEALNYHILHIENMNHYMEEVEPRGDIVLGDWRDRAQAEMNEHMALYVDAVIRRPLGKLLDFLSPIPQIIAALPAGTPPSAISSRPSHSRSLFKKITASNDTKEIRRGIEALRKRVDKHFGDADDPSLSRGLVTKVLAECERKYQDVWQMLIRVNNDVYAGEVDVGSWGDEVAGAFRR</sequence>
<accession>A0A6A6B2Z2</accession>
<feature type="compositionally biased region" description="Pro residues" evidence="5">
    <location>
        <begin position="216"/>
        <end position="234"/>
    </location>
</feature>
<dbReference type="PANTHER" id="PTHR16092:SF14">
    <property type="entry name" value="EXOCYST COMPLEX COMPONENT 1 ISOFORM X1"/>
    <property type="match status" value="1"/>
</dbReference>
<evidence type="ECO:0000313" key="7">
    <source>
        <dbReference type="EMBL" id="KAF2137594.1"/>
    </source>
</evidence>
<dbReference type="FunFam" id="2.30.29.90:FF:000003">
    <property type="entry name" value="Exocyst complex component Sec3"/>
    <property type="match status" value="1"/>
</dbReference>
<evidence type="ECO:0000256" key="2">
    <source>
        <dbReference type="ARBA" id="ARBA00022448"/>
    </source>
</evidence>
<evidence type="ECO:0000313" key="8">
    <source>
        <dbReference type="Proteomes" id="UP000799438"/>
    </source>
</evidence>
<feature type="region of interest" description="Disordered" evidence="5">
    <location>
        <begin position="785"/>
        <end position="805"/>
    </location>
</feature>
<dbReference type="SMART" id="SM01313">
    <property type="entry name" value="Sec3-PIP2_bind"/>
    <property type="match status" value="1"/>
</dbReference>
<name>A0A6A6B2Z2_9PEZI</name>
<feature type="compositionally biased region" description="Pro residues" evidence="5">
    <location>
        <begin position="564"/>
        <end position="597"/>
    </location>
</feature>
<feature type="compositionally biased region" description="Basic and acidic residues" evidence="5">
    <location>
        <begin position="599"/>
        <end position="611"/>
    </location>
</feature>
<feature type="domain" description="Exocyst complex component Sec3 PIP2-binding N-terminal" evidence="6">
    <location>
        <begin position="82"/>
        <end position="183"/>
    </location>
</feature>
<keyword evidence="4" id="KW-0175">Coiled coil</keyword>
<keyword evidence="3" id="KW-0268">Exocytosis</keyword>
<dbReference type="GeneID" id="54296854"/>
<feature type="region of interest" description="Disordered" evidence="5">
    <location>
        <begin position="201"/>
        <end position="443"/>
    </location>
</feature>
<dbReference type="CDD" id="cd13315">
    <property type="entry name" value="PH_Sec3"/>
    <property type="match status" value="1"/>
</dbReference>
<dbReference type="PANTHER" id="PTHR16092">
    <property type="entry name" value="SEC3/SYNTAXIN-RELATED"/>
    <property type="match status" value="1"/>
</dbReference>
<protein>
    <recommendedName>
        <fullName evidence="6">Exocyst complex component Sec3 PIP2-binding N-terminal domain-containing protein</fullName>
    </recommendedName>
</protein>
<feature type="region of interest" description="Disordered" evidence="5">
    <location>
        <begin position="65"/>
        <end position="87"/>
    </location>
</feature>
<organism evidence="7 8">
    <name type="scientific">Aplosporella prunicola CBS 121167</name>
    <dbReference type="NCBI Taxonomy" id="1176127"/>
    <lineage>
        <taxon>Eukaryota</taxon>
        <taxon>Fungi</taxon>
        <taxon>Dikarya</taxon>
        <taxon>Ascomycota</taxon>
        <taxon>Pezizomycotina</taxon>
        <taxon>Dothideomycetes</taxon>
        <taxon>Dothideomycetes incertae sedis</taxon>
        <taxon>Botryosphaeriales</taxon>
        <taxon>Aplosporellaceae</taxon>
        <taxon>Aplosporella</taxon>
    </lineage>
</organism>